<evidence type="ECO:0000259" key="2">
    <source>
        <dbReference type="Pfam" id="PF06605"/>
    </source>
</evidence>
<reference evidence="3 4" key="1">
    <citation type="submission" date="2019-08" db="EMBL/GenBank/DDBJ databases">
        <title>In-depth cultivation of the pig gut microbiome towards novel bacterial diversity and tailored functional studies.</title>
        <authorList>
            <person name="Wylensek D."/>
            <person name="Hitch T.C.A."/>
            <person name="Clavel T."/>
        </authorList>
    </citation>
    <scope>NUCLEOTIDE SEQUENCE [LARGE SCALE GENOMIC DNA]</scope>
    <source>
        <strain evidence="3 4">WCA-380-WT-2B</strain>
    </source>
</reference>
<dbReference type="EMBL" id="VULQ01000002">
    <property type="protein sequence ID" value="MSS77375.1"/>
    <property type="molecule type" value="Genomic_DNA"/>
</dbReference>
<dbReference type="InterPro" id="IPR010572">
    <property type="entry name" value="Tail_dom"/>
</dbReference>
<dbReference type="NCBIfam" id="TIGR01665">
    <property type="entry name" value="put_anti_recept"/>
    <property type="match status" value="1"/>
</dbReference>
<organism evidence="3 4">
    <name type="scientific">Anaerococcus porci</name>
    <dbReference type="NCBI Taxonomy" id="2652269"/>
    <lineage>
        <taxon>Bacteria</taxon>
        <taxon>Bacillati</taxon>
        <taxon>Bacillota</taxon>
        <taxon>Tissierellia</taxon>
        <taxon>Tissierellales</taxon>
        <taxon>Peptoniphilaceae</taxon>
        <taxon>Anaerococcus</taxon>
    </lineage>
</organism>
<dbReference type="Gene3D" id="3.55.50.40">
    <property type="match status" value="1"/>
</dbReference>
<name>A0A6N7VD77_9FIRM</name>
<dbReference type="Proteomes" id="UP000441925">
    <property type="component" value="Unassembled WGS sequence"/>
</dbReference>
<evidence type="ECO:0000256" key="1">
    <source>
        <dbReference type="SAM" id="MobiDB-lite"/>
    </source>
</evidence>
<sequence length="1284" mass="146723">MLVYENKTKNRSFFSFFKHLKIKSEINELDRLIFEIPKEYRYLFNVEAYVLENKQYYDIKNIEPYYDGYKVECEQKILEFKEKFNKSINFSYKTIEDVLKAIVVSLGYTYKIIGKIDKKRVITGDHKSSWEIFREAIKKYGVEYRVDNYNKVITIAEKLGNDKGAYFIDDFNIDDKDISVESFDFATRIIPEGMNGLKINQINDGKDYIEDKSYSDRTITYYWKDKRYTNIENLKKDAEEKLKQLARPKIDIKLKVKDLSSAIDVYAIDYDVGDLVYLIDKDRKTKERFRVVSIIKRPYKPFENEISLTNKPVDLIDDKEKIIELTDKMWEETRGRFETTDKSIEASVATAKRYTEDSFKIYKSEREQTDSKIYEVIKETTTYIDPETGQTKPIVNRQLEIDKSLNGINISIEAQGKINNKFTEEIKDRLSKDEILNDEEIIKVLKGKDGKDGLPGKQGTPGRDGKDGMPGKAGADGRTSYMHFAYADSQDGAVGFTLTATNGKKYIGFYTDFEKADSINPSKYEWSKYVGDDGKPGKDGSQGIPGKAGADGKTPYFHTAWANNSTGTSGFSTSQAGDKAYIGTYTDYIKSDSTDPSKYTWQLVKGNKGDKGEAGKQGIPGRDGESSIYTWNMLRNSRNFTKLTAYKDCTYKILDNKYKISNTNINDGIHVTTSGGDSLLKVYLGFSNDDVDELIAGEKYTFSLYVLNLSNQSFFLRINGFLFERYEIISGYSGRISISGVYLKDLVPQIQFQASNKDDRLDLVYAELKVEPGEIKNTSWTPHKTEINGKDGKDGKTGKIGQNLLRKSNVPIVDNVNYVGGTWKLCESLKDDELVTFTCKIKTQKRDGFNLYNSGGSIILKGKYIYPSDDYIIESFTFPWKTFADVSWGAKHYEQTNPPYINLYVWSNGNGTDKNNNKVSIEWAVLSRGDIPAIEWSPCYKDLEDIVSVSQEEIERELIKVKADFKIENDKIKANVESLSVGTIKEFGKLRDDFDKSINDAKNKVYLGTKEFVEKNFTSKEQTDRQIANIAEQIKVTVGERFDSLQTTIIQNKTSIKQLSDSINLTVSSVRKDIDTNKNDIRQRVKKSELISEINLTPGTALIRADKIRFEGANIDVQGTFSTLNGSNQVGVYINYNQIQFRDNRWNGKTFGMISVSKFINHSGMDLNIGHYATGSLGIAYFENDLWHNYITFDRWGLSPDKVYNDSSIIFNENASMQYNALRFGKMEILASSSNVLKIKHIDKKLGYLFYFGDNETNFYYYYAADNKDHLQPVSWDSPKGETL</sequence>
<dbReference type="Pfam" id="PF06605">
    <property type="entry name" value="Prophage_tail"/>
    <property type="match status" value="1"/>
</dbReference>
<accession>A0A6N7VD77</accession>
<evidence type="ECO:0000313" key="3">
    <source>
        <dbReference type="EMBL" id="MSS77375.1"/>
    </source>
</evidence>
<proteinExistence type="predicted"/>
<dbReference type="RefSeq" id="WP_154539438.1">
    <property type="nucleotide sequence ID" value="NZ_VULQ01000002.1"/>
</dbReference>
<dbReference type="PANTHER" id="PTHR24637">
    <property type="entry name" value="COLLAGEN"/>
    <property type="match status" value="1"/>
</dbReference>
<protein>
    <recommendedName>
        <fullName evidence="2">Tail spike domain-containing protein</fullName>
    </recommendedName>
</protein>
<gene>
    <name evidence="3" type="ORF">FYJ26_02905</name>
</gene>
<dbReference type="Gene3D" id="1.20.5.320">
    <property type="entry name" value="6-Phosphogluconate Dehydrogenase, domain 3"/>
    <property type="match status" value="1"/>
</dbReference>
<feature type="region of interest" description="Disordered" evidence="1">
    <location>
        <begin position="447"/>
        <end position="474"/>
    </location>
</feature>
<keyword evidence="4" id="KW-1185">Reference proteome</keyword>
<dbReference type="InterPro" id="IPR007119">
    <property type="entry name" value="Phage_tail_spike_N"/>
</dbReference>
<comment type="caution">
    <text evidence="3">The sequence shown here is derived from an EMBL/GenBank/DDBJ whole genome shotgun (WGS) entry which is preliminary data.</text>
</comment>
<feature type="domain" description="Tail spike" evidence="2">
    <location>
        <begin position="90"/>
        <end position="315"/>
    </location>
</feature>
<evidence type="ECO:0000313" key="4">
    <source>
        <dbReference type="Proteomes" id="UP000441925"/>
    </source>
</evidence>